<dbReference type="Gene3D" id="3.40.10.10">
    <property type="entry name" value="DNA Methylphosphotriester Repair Domain"/>
    <property type="match status" value="1"/>
</dbReference>
<comment type="caution">
    <text evidence="6">The sequence shown here is derived from an EMBL/GenBank/DDBJ whole genome shotgun (WGS) entry which is preliminary data.</text>
</comment>
<feature type="signal peptide" evidence="4">
    <location>
        <begin position="1"/>
        <end position="22"/>
    </location>
</feature>
<evidence type="ECO:0000313" key="7">
    <source>
        <dbReference type="Proteomes" id="UP000215459"/>
    </source>
</evidence>
<evidence type="ECO:0000259" key="5">
    <source>
        <dbReference type="PROSITE" id="PS50830"/>
    </source>
</evidence>
<name>A0A235BCI3_9BACL</name>
<dbReference type="RefSeq" id="WP_094262757.1">
    <property type="nucleotide sequence ID" value="NZ_NOWF01000001.1"/>
</dbReference>
<evidence type="ECO:0000313" key="6">
    <source>
        <dbReference type="EMBL" id="OYD09657.1"/>
    </source>
</evidence>
<dbReference type="SMART" id="SM00318">
    <property type="entry name" value="SNc"/>
    <property type="match status" value="1"/>
</dbReference>
<dbReference type="CDD" id="cd00175">
    <property type="entry name" value="SNc"/>
    <property type="match status" value="1"/>
</dbReference>
<protein>
    <recommendedName>
        <fullName evidence="5">TNase-like domain-containing protein</fullName>
    </recommendedName>
</protein>
<evidence type="ECO:0000256" key="2">
    <source>
        <dbReference type="ARBA" id="ARBA00022759"/>
    </source>
</evidence>
<keyword evidence="2" id="KW-0255">Endonuclease</keyword>
<keyword evidence="3" id="KW-0378">Hydrolase</keyword>
<dbReference type="SUPFAM" id="SSF57884">
    <property type="entry name" value="Ada DNA repair protein, N-terminal domain (N-Ada 10)"/>
    <property type="match status" value="1"/>
</dbReference>
<dbReference type="Proteomes" id="UP000215459">
    <property type="component" value="Unassembled WGS sequence"/>
</dbReference>
<dbReference type="EMBL" id="NOWF01000001">
    <property type="protein sequence ID" value="OYD09657.1"/>
    <property type="molecule type" value="Genomic_DNA"/>
</dbReference>
<dbReference type="SUPFAM" id="SSF50199">
    <property type="entry name" value="Staphylococcal nuclease"/>
    <property type="match status" value="1"/>
</dbReference>
<evidence type="ECO:0000256" key="3">
    <source>
        <dbReference type="ARBA" id="ARBA00022801"/>
    </source>
</evidence>
<dbReference type="PANTHER" id="PTHR12302:SF3">
    <property type="entry name" value="SERINE_THREONINE-PROTEIN KINASE 31"/>
    <property type="match status" value="1"/>
</dbReference>
<keyword evidence="4" id="KW-0732">Signal</keyword>
<gene>
    <name evidence="6" type="ORF">CHM34_01220</name>
</gene>
<dbReference type="OrthoDB" id="4376109at2"/>
<reference evidence="6 7" key="1">
    <citation type="submission" date="2017-07" db="EMBL/GenBank/DDBJ databases">
        <title>The genome sequence of Paludifilum halophilum highlights mechanisms for microbial adaptation to high salt environemnts.</title>
        <authorList>
            <person name="Belbahri L."/>
        </authorList>
    </citation>
    <scope>NUCLEOTIDE SEQUENCE [LARGE SCALE GENOMIC DNA]</scope>
    <source>
        <strain evidence="6 7">DSM 102817</strain>
    </source>
</reference>
<dbReference type="Gene3D" id="2.40.50.90">
    <property type="match status" value="1"/>
</dbReference>
<dbReference type="InterPro" id="IPR035437">
    <property type="entry name" value="SNase_OB-fold_sf"/>
</dbReference>
<keyword evidence="7" id="KW-1185">Reference proteome</keyword>
<dbReference type="Pfam" id="PF00565">
    <property type="entry name" value="SNase"/>
    <property type="match status" value="1"/>
</dbReference>
<dbReference type="PANTHER" id="PTHR12302">
    <property type="entry name" value="EBNA2 BINDING PROTEIN P100"/>
    <property type="match status" value="1"/>
</dbReference>
<organism evidence="6 7">
    <name type="scientific">Paludifilum halophilum</name>
    <dbReference type="NCBI Taxonomy" id="1642702"/>
    <lineage>
        <taxon>Bacteria</taxon>
        <taxon>Bacillati</taxon>
        <taxon>Bacillota</taxon>
        <taxon>Bacilli</taxon>
        <taxon>Bacillales</taxon>
        <taxon>Thermoactinomycetaceae</taxon>
        <taxon>Paludifilum</taxon>
    </lineage>
</organism>
<evidence type="ECO:0000256" key="4">
    <source>
        <dbReference type="SAM" id="SignalP"/>
    </source>
</evidence>
<sequence length="240" mass="27689">MRKVALILFLALVLLTGCQSDSGENPDSSRRIPVELVRVVDGDTVTVNIEGKKESVRFLLVDTPETNHPRLGEQPYGAQAKSFTKKMLNQAETVELEKDVSERDKYGRLLAYLYADGVSVQEELLKKGLARVAYIYPPNVKYVDRYRSMQEEARHKQRGIWEVENYVQEDGFKKEVIENHEKGRQQEQKGEYIASKNSEVYHKVSCPDADTIKRKNRIYFETEQEAKASGRRRSRSPDCW</sequence>
<proteinExistence type="predicted"/>
<feature type="chain" id="PRO_5038643982" description="TNase-like domain-containing protein" evidence="4">
    <location>
        <begin position="23"/>
        <end position="240"/>
    </location>
</feature>
<dbReference type="GO" id="GO:0016787">
    <property type="term" value="F:hydrolase activity"/>
    <property type="evidence" value="ECO:0007669"/>
    <property type="project" value="UniProtKB-KW"/>
</dbReference>
<dbReference type="PROSITE" id="PS51257">
    <property type="entry name" value="PROKAR_LIPOPROTEIN"/>
    <property type="match status" value="1"/>
</dbReference>
<dbReference type="AlphaFoldDB" id="A0A235BCI3"/>
<evidence type="ECO:0000256" key="1">
    <source>
        <dbReference type="ARBA" id="ARBA00022722"/>
    </source>
</evidence>
<keyword evidence="1" id="KW-0540">Nuclease</keyword>
<accession>A0A235BCI3</accession>
<feature type="domain" description="TNase-like" evidence="5">
    <location>
        <begin position="30"/>
        <end position="163"/>
    </location>
</feature>
<dbReference type="InterPro" id="IPR035451">
    <property type="entry name" value="Ada-like_dom_sf"/>
</dbReference>
<dbReference type="GO" id="GO:0004519">
    <property type="term" value="F:endonuclease activity"/>
    <property type="evidence" value="ECO:0007669"/>
    <property type="project" value="UniProtKB-KW"/>
</dbReference>
<dbReference type="InterPro" id="IPR016071">
    <property type="entry name" value="Staphylococal_nuclease_OB-fold"/>
</dbReference>
<dbReference type="PROSITE" id="PS50830">
    <property type="entry name" value="TNASE_3"/>
    <property type="match status" value="1"/>
</dbReference>